<dbReference type="InterPro" id="IPR052715">
    <property type="entry name" value="RAYT_transposase"/>
</dbReference>
<dbReference type="KEGG" id="ahel:Q31a_51460"/>
<protein>
    <submittedName>
        <fullName evidence="2">Transposase IS200 like protein</fullName>
    </submittedName>
</protein>
<dbReference type="GO" id="GO:0006313">
    <property type="term" value="P:DNA transposition"/>
    <property type="evidence" value="ECO:0007669"/>
    <property type="project" value="InterPro"/>
</dbReference>
<reference evidence="2 3" key="1">
    <citation type="submission" date="2019-02" db="EMBL/GenBank/DDBJ databases">
        <title>Deep-cultivation of Planctomycetes and their phenomic and genomic characterization uncovers novel biology.</title>
        <authorList>
            <person name="Wiegand S."/>
            <person name="Jogler M."/>
            <person name="Boedeker C."/>
            <person name="Pinto D."/>
            <person name="Vollmers J."/>
            <person name="Rivas-Marin E."/>
            <person name="Kohn T."/>
            <person name="Peeters S.H."/>
            <person name="Heuer A."/>
            <person name="Rast P."/>
            <person name="Oberbeckmann S."/>
            <person name="Bunk B."/>
            <person name="Jeske O."/>
            <person name="Meyerdierks A."/>
            <person name="Storesund J.E."/>
            <person name="Kallscheuer N."/>
            <person name="Luecker S."/>
            <person name="Lage O.M."/>
            <person name="Pohl T."/>
            <person name="Merkel B.J."/>
            <person name="Hornburger P."/>
            <person name="Mueller R.-W."/>
            <person name="Bruemmer F."/>
            <person name="Labrenz M."/>
            <person name="Spormann A.M."/>
            <person name="Op den Camp H."/>
            <person name="Overmann J."/>
            <person name="Amann R."/>
            <person name="Jetten M.S.M."/>
            <person name="Mascher T."/>
            <person name="Medema M.H."/>
            <person name="Devos D.P."/>
            <person name="Kaster A.-K."/>
            <person name="Ovreas L."/>
            <person name="Rohde M."/>
            <person name="Galperin M.Y."/>
            <person name="Jogler C."/>
        </authorList>
    </citation>
    <scope>NUCLEOTIDE SEQUENCE [LARGE SCALE GENOMIC DNA]</scope>
    <source>
        <strain evidence="2 3">Q31a</strain>
    </source>
</reference>
<gene>
    <name evidence="2" type="ORF">Q31a_51460</name>
</gene>
<dbReference type="GO" id="GO:0004803">
    <property type="term" value="F:transposase activity"/>
    <property type="evidence" value="ECO:0007669"/>
    <property type="project" value="InterPro"/>
</dbReference>
<dbReference type="AlphaFoldDB" id="A0A518GDY5"/>
<proteinExistence type="predicted"/>
<evidence type="ECO:0000259" key="1">
    <source>
        <dbReference type="SMART" id="SM01321"/>
    </source>
</evidence>
<dbReference type="Gene3D" id="3.30.70.1290">
    <property type="entry name" value="Transposase IS200-like"/>
    <property type="match status" value="1"/>
</dbReference>
<dbReference type="RefSeq" id="WP_145083156.1">
    <property type="nucleotide sequence ID" value="NZ_CP036298.1"/>
</dbReference>
<evidence type="ECO:0000313" key="2">
    <source>
        <dbReference type="EMBL" id="QDV26767.1"/>
    </source>
</evidence>
<dbReference type="InterPro" id="IPR002686">
    <property type="entry name" value="Transposase_17"/>
</dbReference>
<dbReference type="EMBL" id="CP036298">
    <property type="protein sequence ID" value="QDV26767.1"/>
    <property type="molecule type" value="Genomic_DNA"/>
</dbReference>
<feature type="domain" description="Transposase IS200-like" evidence="1">
    <location>
        <begin position="24"/>
        <end position="198"/>
    </location>
</feature>
<dbReference type="SUPFAM" id="SSF143422">
    <property type="entry name" value="Transposase IS200-like"/>
    <property type="match status" value="1"/>
</dbReference>
<dbReference type="OrthoDB" id="9794403at2"/>
<dbReference type="Proteomes" id="UP000318017">
    <property type="component" value="Chromosome"/>
</dbReference>
<evidence type="ECO:0000313" key="3">
    <source>
        <dbReference type="Proteomes" id="UP000318017"/>
    </source>
</evidence>
<dbReference type="PANTHER" id="PTHR36966:SF1">
    <property type="entry name" value="REP-ASSOCIATED TYROSINE TRANSPOSASE"/>
    <property type="match status" value="1"/>
</dbReference>
<sequence length="216" mass="25837">MFGEIFDPKSELFINHRLRPHWSQAGAIVFVTFRTKDSIPREVLQRWEREKNEWLDQRALRNGKFWKDVLGYLDGKMRADFDRQFNRSREDYLDSCHGACVLKQPRLSRIVADSLVHFDRDRYRMGDFVVMPNHVHLLAAFGTEQAMEKQFGSWLHYTARAINQVIGNSGHFWQQEPFDHLVRSPEQYEYLRKYIADNPQKAKLQPGEFHYYQRVD</sequence>
<dbReference type="PANTHER" id="PTHR36966">
    <property type="entry name" value="REP-ASSOCIATED TYROSINE TRANSPOSASE"/>
    <property type="match status" value="1"/>
</dbReference>
<dbReference type="Pfam" id="PF01797">
    <property type="entry name" value="Y1_Tnp"/>
    <property type="match status" value="1"/>
</dbReference>
<organism evidence="2 3">
    <name type="scientific">Aureliella helgolandensis</name>
    <dbReference type="NCBI Taxonomy" id="2527968"/>
    <lineage>
        <taxon>Bacteria</taxon>
        <taxon>Pseudomonadati</taxon>
        <taxon>Planctomycetota</taxon>
        <taxon>Planctomycetia</taxon>
        <taxon>Pirellulales</taxon>
        <taxon>Pirellulaceae</taxon>
        <taxon>Aureliella</taxon>
    </lineage>
</organism>
<accession>A0A518GDY5</accession>
<dbReference type="GO" id="GO:0043565">
    <property type="term" value="F:sequence-specific DNA binding"/>
    <property type="evidence" value="ECO:0007669"/>
    <property type="project" value="TreeGrafter"/>
</dbReference>
<dbReference type="SMART" id="SM01321">
    <property type="entry name" value="Y1_Tnp"/>
    <property type="match status" value="1"/>
</dbReference>
<dbReference type="InterPro" id="IPR036515">
    <property type="entry name" value="Transposase_17_sf"/>
</dbReference>
<name>A0A518GDY5_9BACT</name>
<keyword evidence="3" id="KW-1185">Reference proteome</keyword>